<organism evidence="1 2">
    <name type="scientific">Somion occarium</name>
    <dbReference type="NCBI Taxonomy" id="3059160"/>
    <lineage>
        <taxon>Eukaryota</taxon>
        <taxon>Fungi</taxon>
        <taxon>Dikarya</taxon>
        <taxon>Basidiomycota</taxon>
        <taxon>Agaricomycotina</taxon>
        <taxon>Agaricomycetes</taxon>
        <taxon>Polyporales</taxon>
        <taxon>Cerrenaceae</taxon>
        <taxon>Somion</taxon>
    </lineage>
</organism>
<protein>
    <submittedName>
        <fullName evidence="1">Uncharacterized protein</fullName>
    </submittedName>
</protein>
<proteinExistence type="predicted"/>
<name>A0ABP1EBW7_9APHY</name>
<evidence type="ECO:0000313" key="1">
    <source>
        <dbReference type="EMBL" id="CAL1716989.1"/>
    </source>
</evidence>
<sequence length="207" mass="23364">MSLESTFRRQDSCINTACSDSYCPYLCAPPALPRVVEMRPPCLFAYREEAPKAFVSTFLLRFYRTITVNRTRLNLEACNLLCMSRSKPVAVQSRPEPQTFCTLSFHGYPYSLKRPTLHDGATKVGVNVRLRLDTLSQSFVPALALIFCFFQASLDTCESRPPTNRMYTSDSKTHVQRINGASWSGTPCSYVHHSDVYSSSRVPVPRS</sequence>
<gene>
    <name evidence="1" type="ORF">GFSPODELE1_LOCUS10999</name>
</gene>
<accession>A0ABP1EBW7</accession>
<keyword evidence="2" id="KW-1185">Reference proteome</keyword>
<dbReference type="EMBL" id="OZ037952">
    <property type="protein sequence ID" value="CAL1716989.1"/>
    <property type="molecule type" value="Genomic_DNA"/>
</dbReference>
<dbReference type="Proteomes" id="UP001497453">
    <property type="component" value="Chromosome 9"/>
</dbReference>
<evidence type="ECO:0000313" key="2">
    <source>
        <dbReference type="Proteomes" id="UP001497453"/>
    </source>
</evidence>
<reference evidence="2" key="1">
    <citation type="submission" date="2024-04" db="EMBL/GenBank/DDBJ databases">
        <authorList>
            <person name="Shaw F."/>
            <person name="Minotto A."/>
        </authorList>
    </citation>
    <scope>NUCLEOTIDE SEQUENCE [LARGE SCALE GENOMIC DNA]</scope>
</reference>